<name>A0A1I0XH99_9CLOT</name>
<feature type="coiled-coil region" evidence="2">
    <location>
        <begin position="1573"/>
        <end position="1707"/>
    </location>
</feature>
<organism evidence="7 8">
    <name type="scientific">Clostridium frigidicarnis</name>
    <dbReference type="NCBI Taxonomy" id="84698"/>
    <lineage>
        <taxon>Bacteria</taxon>
        <taxon>Bacillati</taxon>
        <taxon>Bacillota</taxon>
        <taxon>Clostridia</taxon>
        <taxon>Eubacteriales</taxon>
        <taxon>Clostridiaceae</taxon>
        <taxon>Clostridium</taxon>
    </lineage>
</organism>
<keyword evidence="4" id="KW-1133">Transmembrane helix</keyword>
<keyword evidence="1" id="KW-0677">Repeat</keyword>
<proteinExistence type="predicted"/>
<evidence type="ECO:0000256" key="2">
    <source>
        <dbReference type="SAM" id="Coils"/>
    </source>
</evidence>
<keyword evidence="4" id="KW-0812">Transmembrane</keyword>
<feature type="domain" description="Prenyltransferase alpha-alpha toroid" evidence="5">
    <location>
        <begin position="157"/>
        <end position="300"/>
    </location>
</feature>
<feature type="coiled-coil region" evidence="2">
    <location>
        <begin position="1511"/>
        <end position="1538"/>
    </location>
</feature>
<dbReference type="OrthoDB" id="411361at2"/>
<evidence type="ECO:0000256" key="4">
    <source>
        <dbReference type="SAM" id="Phobius"/>
    </source>
</evidence>
<dbReference type="Pfam" id="PF00432">
    <property type="entry name" value="Prenyltrans"/>
    <property type="match status" value="2"/>
</dbReference>
<dbReference type="CDD" id="cd00688">
    <property type="entry name" value="ISOPREN_C2_like"/>
    <property type="match status" value="2"/>
</dbReference>
<dbReference type="InterPro" id="IPR008930">
    <property type="entry name" value="Terpenoid_cyclase/PrenylTrfase"/>
</dbReference>
<feature type="region of interest" description="Disordered" evidence="3">
    <location>
        <begin position="2321"/>
        <end position="2406"/>
    </location>
</feature>
<evidence type="ECO:0000256" key="1">
    <source>
        <dbReference type="ARBA" id="ARBA00022737"/>
    </source>
</evidence>
<feature type="compositionally biased region" description="Low complexity" evidence="3">
    <location>
        <begin position="2339"/>
        <end position="2365"/>
    </location>
</feature>
<dbReference type="STRING" id="84698.SAMN04488528_1008119"/>
<feature type="coiled-coil region" evidence="2">
    <location>
        <begin position="491"/>
        <end position="555"/>
    </location>
</feature>
<keyword evidence="2" id="KW-0175">Coiled coil</keyword>
<feature type="coiled-coil region" evidence="2">
    <location>
        <begin position="383"/>
        <end position="458"/>
    </location>
</feature>
<feature type="domain" description="Transcobalamin-like C-terminal" evidence="6">
    <location>
        <begin position="1239"/>
        <end position="1311"/>
    </location>
</feature>
<dbReference type="InterPro" id="IPR027954">
    <property type="entry name" value="Transcobalamin-like_C"/>
</dbReference>
<dbReference type="Pfam" id="PF14478">
    <property type="entry name" value="DUF4430"/>
    <property type="match status" value="1"/>
</dbReference>
<feature type="coiled-coil region" evidence="2">
    <location>
        <begin position="2006"/>
        <end position="2096"/>
    </location>
</feature>
<feature type="compositionally biased region" description="Acidic residues" evidence="3">
    <location>
        <begin position="2385"/>
        <end position="2404"/>
    </location>
</feature>
<dbReference type="Gene3D" id="1.50.10.20">
    <property type="match status" value="2"/>
</dbReference>
<dbReference type="Proteomes" id="UP000198619">
    <property type="component" value="Unassembled WGS sequence"/>
</dbReference>
<reference evidence="7 8" key="1">
    <citation type="submission" date="2016-10" db="EMBL/GenBank/DDBJ databases">
        <authorList>
            <person name="de Groot N.N."/>
        </authorList>
    </citation>
    <scope>NUCLEOTIDE SEQUENCE [LARGE SCALE GENOMIC DNA]</scope>
    <source>
        <strain evidence="7 8">DSM 12271</strain>
    </source>
</reference>
<protein>
    <submittedName>
        <fullName evidence="7">Chromosome segregation ATPase</fullName>
    </submittedName>
</protein>
<gene>
    <name evidence="7" type="ORF">SAMN04488528_1008119</name>
</gene>
<evidence type="ECO:0000259" key="6">
    <source>
        <dbReference type="Pfam" id="PF14478"/>
    </source>
</evidence>
<keyword evidence="4" id="KW-0472">Membrane</keyword>
<evidence type="ECO:0000259" key="5">
    <source>
        <dbReference type="Pfam" id="PF00432"/>
    </source>
</evidence>
<sequence>MKKLSKSKSLIAFIMTIVFIFTNFSTAFAQVESKKNSINSSIVLENSQINIKEAISNTAQYMINQDKDLTYGKEWCIMGLSRAGIKLLDEYYENYYNSVVKEVNDEDGEFSKVTDLERIILALNSIGKDPTSVREYNLIDKLWNYENITKQGLNGPVFALLALDSKKYKEPKNAVNTRESLIKSILEFKTEDGGFSLFKNSKNADVDMTAITLQALSNYMDNEEVKEVVESSLKVLSENQLDNGGYKSEWSGENVQSSAQVIVALTALGKDILDSSNGFVKKDGNLLSYVMTYQNENGGFEYPKGTINSMATEQTMYGLVSYDRFADGKNKLYDMSCEETSDINENIDLKIQYLYTSTFLKNKINKAKDYNKENYTEDSFNLLESAISKGEETKDNIESKQENLSDEENKDLIETAEENIKNIDNAENNLEENKDEIKKQCSEKAQSLKEKITEAENYKEGDYTKDSFSALTEAITKGKEIASKLENDAIENSSEEELQSLINDSEKIKEDINSAISKLEKNKQSNLEENKNELKKQCSEKLEEFKEIIKKAENYNKKDYTEDSFTALTEVITNSNEIIGNIKEDEIEKLSAEDIQDLIEKLEVSILSIDNAIKSLNAKSEEAKITFSVEIRTLGQPDIISPTEVNINEGETVSEVLERVLEEEDIKLRYSDEGYIRIKAPNINGFVDQGKYNGYCGWMHSINGLRSNAKVEKNMLILDDEIKEKTVKSGDVVRVYYTCRGCGQDIDCLDNMEKLKETIKKTEEYNEVDYTNRSFEALVKAAESSKADIVSDEKINEMMTHEGKQGFDSKIDEDKELTDLAKKFDDHIEEIENAIKDLVKVNMADNELKDQCIKYLQTLREKIKERKTYKEEDYTEDSFNLLKDAITNSEKTISDTDEDKIKDLSKDELQNLLDAFENNLGNIDKAINNLKETNTELKKQCIEEAKSLKQKIEEGKKYNKDNYTEDSFKVLKDTIANGEKTLGDLEEDKIENLNKEQLQSLIKTAEENIEGIGNAINNLKETSIELKNQCLEKAKSLKQKIEEGKKYKIQNYTEDSFKALEGAIINGEKTISNINDDRLKNLSTDELQSLIKTVGENKDDIDAVINSLKETNIELKNKCLEEAKSLKQEIEKGKQYNKEDYTENSFNSLKDAIANAKVISANIYEDKLKNLDTKELQSLIDKIQLSIESIENAIKALEVQTKVEKVTFSIERRVLGQPDIMAPTEVNIKHGELTSVVLDRILKEKNIKYKKTGEIRDNFYLASMKVDGEWLGEFDHGYLSGWMYSLNGSRPNVGMAGRTLKDGDVVRIYYTCKAFGQDIDCVDTIFNLRDKVKEAKKYKEEDYTSESFNDLKKVIKSAEADIPSDEEIGRMMSTTLAKNYNSKSNLITKNIIAIANAIAKEGDSGTWVPELDEELSALSRNFEKHIKEIDNAIKALVKEDNENKDLKTQCLDKIKVLENKIIEGKRYVKVTYTEDSFKALQEAISKGEETVGNIDKETIKDLSDEKLKSLLETVKNNIKDIDKAISDLEKNNNKLKKQCFNRINLLKDSIKKAEKYNKENYTAETFKVLQESIDNGKKEMDKVGEEIDSYNKKQLTDLLETLEKAIRNIDNSISNLEKNSEDLKKQCEEKLNDLKEKIKSAKEFEEEKYTEETFKNLKDAIEEGEKESQDIDKDINKVDNDKLKEFIKNIEKKISSIDDAIEKIEEKPVMPSVNVDEAIDGASKWILKSCPNPTYSNEWYILGLARSGYSVPSGYYEKYYESVEKEVQKQKGNFRKVTDLERIILAVTSIGKDPTNVGGYNLINILFNYEDVNKQGLNGPVFALIALDTNEYSEPKNAINTRESLIKEIMKYKTKDGGFSLFENAKNADVDMTAMTLQALSNYTHRSDVKNAVDSSLKILSKIQLDNGGYKSDWSGENVQSPAQVIVALTALGKDIMDKENGFVKENGDLLSTVMEYKNSNGAFEHPKNVPNGMATEQSLYTLVAYKRFCEGKKKLYDMSDVSSESKNKEEMKEQCNKKIKTLKDKIKSGNEYKESDYTKDSFKKLKDLVKDAEKDLDKLQKEIDNGDLKGLDKTLEKIEKYINDIDKAINGLEEEIKVKCSNKLKELKDCLKEVKEYKDVDYTEESHNKLKTVIQKMEKYMGANEKDIEKETNKDKLKKYFKTMEDYLNELDDAVKNLKKRPSENLEIKNNDNNIKVNFNKGILPENSILNVKNIIKDDESKYTSAKQILSKINSTSNLISLYDIKIEADGKVIEPKDYVSVSITLPEDYVIKDNKIIKVVKLFEDGSVKELDFKVDGKNVVFKTKDFSLYSIIEIDKEDKPSTENKPDNDNKDDNNVEVNDNDNINKESNTNSNSEDSGSNSNRKGLKNINRGSSNSVNSEDSNGEDEDEDEDSDEESSEDINYDKEMIDALKENNGDLREAIGEFKNLYSSNMNKAIGGLVGLTLISNIGIVLFMKKKK</sequence>
<keyword evidence="8" id="KW-1185">Reference proteome</keyword>
<dbReference type="InterPro" id="IPR001330">
    <property type="entry name" value="Prenyltrans"/>
</dbReference>
<evidence type="ECO:0000256" key="3">
    <source>
        <dbReference type="SAM" id="MobiDB-lite"/>
    </source>
</evidence>
<evidence type="ECO:0000313" key="8">
    <source>
        <dbReference type="Proteomes" id="UP000198619"/>
    </source>
</evidence>
<feature type="transmembrane region" description="Helical" evidence="4">
    <location>
        <begin position="2439"/>
        <end position="2458"/>
    </location>
</feature>
<dbReference type="SUPFAM" id="SSF48239">
    <property type="entry name" value="Terpenoid cyclases/Protein prenyltransferases"/>
    <property type="match status" value="2"/>
</dbReference>
<feature type="coiled-coil region" evidence="2">
    <location>
        <begin position="995"/>
        <end position="1022"/>
    </location>
</feature>
<evidence type="ECO:0000313" key="7">
    <source>
        <dbReference type="EMBL" id="SFB00351.1"/>
    </source>
</evidence>
<dbReference type="GO" id="GO:0003824">
    <property type="term" value="F:catalytic activity"/>
    <property type="evidence" value="ECO:0007669"/>
    <property type="project" value="InterPro"/>
</dbReference>
<feature type="compositionally biased region" description="Basic and acidic residues" evidence="3">
    <location>
        <begin position="2321"/>
        <end position="2337"/>
    </location>
</feature>
<dbReference type="EMBL" id="FOKI01000008">
    <property type="protein sequence ID" value="SFB00351.1"/>
    <property type="molecule type" value="Genomic_DNA"/>
</dbReference>
<feature type="domain" description="Prenyltransferase alpha-alpha toroid" evidence="5">
    <location>
        <begin position="1820"/>
        <end position="1917"/>
    </location>
</feature>
<dbReference type="RefSeq" id="WP_090040077.1">
    <property type="nucleotide sequence ID" value="NZ_FOKI01000008.1"/>
</dbReference>
<accession>A0A1I0XH99</accession>
<feature type="coiled-coil region" evidence="2">
    <location>
        <begin position="906"/>
        <end position="943"/>
    </location>
</feature>